<organism evidence="3 4">
    <name type="scientific">Muraenolepis orangiensis</name>
    <name type="common">Patagonian moray cod</name>
    <dbReference type="NCBI Taxonomy" id="630683"/>
    <lineage>
        <taxon>Eukaryota</taxon>
        <taxon>Metazoa</taxon>
        <taxon>Chordata</taxon>
        <taxon>Craniata</taxon>
        <taxon>Vertebrata</taxon>
        <taxon>Euteleostomi</taxon>
        <taxon>Actinopterygii</taxon>
        <taxon>Neopterygii</taxon>
        <taxon>Teleostei</taxon>
        <taxon>Neoteleostei</taxon>
        <taxon>Acanthomorphata</taxon>
        <taxon>Zeiogadaria</taxon>
        <taxon>Gadariae</taxon>
        <taxon>Gadiformes</taxon>
        <taxon>Muraenolepidoidei</taxon>
        <taxon>Muraenolepididae</taxon>
        <taxon>Muraenolepis</taxon>
    </lineage>
</organism>
<evidence type="ECO:0008006" key="5">
    <source>
        <dbReference type="Google" id="ProtNLM"/>
    </source>
</evidence>
<sequence>MDRDGEEQDAMEPFLGHDPSYAPEYMYSSGDDQNDQKEKNDPTDDEQDYGDDDLMSPSEEGREEEEEEEEEEEDEMMVLDPEHPKVRRFQKALKDMLNRQLDRINMDLKDKRVLVKAENRAKQDLGEEVYRVHEELVRLHTNLEDHHRTNARTALEGQQAQEELEAIRSEYRDKAGKADKERSHMSQLQAEIAQVMRHLSYMQEVNSELRSDIGAMGNADRKAQAEKSQAEEHKYKQDLYVDRLTKDLERITEQTASYEAQIAAQKRETQAATEALSEPLSLEREEDSYRKSITKEQERNEMLTVQLKRQQMEAATYSKLIGQSQAEQEALQAQYSTYGRTLYETQCSLAKLNVECGTQQAELSGLKKHLEKESGVRVEMEDKILSRMQQELTHDKAAKYTRRLAGKMAALKKERMCQLWKLEAEVADAALESAEVSLCTDVLTKEQDALETQISERDEVLAASQAAVTGCDTTIERKQATINGYNKKIQQIAASTGNAEQSPLQMQAQALDRQLEELEATIKEKQQLWMWHQGQMVALIQERQANWEKNHRLQTQHTILQQRTIRTKSEMVVEQRDQAELDKRTKMLRGDMLKLNSLISNKGQLRHALDQDNALMEMHFIHKLKDAERESVEMQMRLEKIQEEKERLINSRVEAERQIMLWEKKSQLARDTRSIVDVDQGDIRAMKAEIHRMEVRLGQLQKQQERQMRDSEATVTRRETLQLRLDVATSSGQSQTNTFSQLHLRIHGLRRSLQDTHKKALESEQRNKELQEIQLQLSAGLSQKNHELSELRRTNADMTSDLLNLQDTKERNLSRLLFLQGRCKRLQALRDGRYVPLSTADTVEEALQRQTERAHSMSAILHRVCRESPEHQGALRGLIHTMAAFGQTVSRVQENPPPGSG</sequence>
<feature type="coiled-coil region" evidence="1">
    <location>
        <begin position="753"/>
        <end position="808"/>
    </location>
</feature>
<protein>
    <recommendedName>
        <fullName evidence="5">Coiled-coil domain-containing protein 40</fullName>
    </recommendedName>
</protein>
<evidence type="ECO:0000313" key="4">
    <source>
        <dbReference type="Proteomes" id="UP001148018"/>
    </source>
</evidence>
<evidence type="ECO:0000256" key="1">
    <source>
        <dbReference type="SAM" id="Coils"/>
    </source>
</evidence>
<dbReference type="Proteomes" id="UP001148018">
    <property type="component" value="Unassembled WGS sequence"/>
</dbReference>
<feature type="region of interest" description="Disordered" evidence="2">
    <location>
        <begin position="1"/>
        <end position="81"/>
    </location>
</feature>
<dbReference type="EMBL" id="JANIIK010000034">
    <property type="protein sequence ID" value="KAJ3614627.1"/>
    <property type="molecule type" value="Genomic_DNA"/>
</dbReference>
<evidence type="ECO:0000256" key="2">
    <source>
        <dbReference type="SAM" id="MobiDB-lite"/>
    </source>
</evidence>
<dbReference type="GO" id="GO:0005576">
    <property type="term" value="C:extracellular region"/>
    <property type="evidence" value="ECO:0007669"/>
    <property type="project" value="GOC"/>
</dbReference>
<dbReference type="PANTHER" id="PTHR16275:SF8">
    <property type="entry name" value="COILED-COIL DOMAIN-CONTAINING PROTEIN 40"/>
    <property type="match status" value="1"/>
</dbReference>
<keyword evidence="1" id="KW-0175">Coiled coil</keyword>
<dbReference type="GO" id="GO:0035082">
    <property type="term" value="P:axoneme assembly"/>
    <property type="evidence" value="ECO:0007669"/>
    <property type="project" value="InterPro"/>
</dbReference>
<feature type="coiled-coil region" evidence="1">
    <location>
        <begin position="624"/>
        <end position="703"/>
    </location>
</feature>
<reference evidence="3" key="1">
    <citation type="submission" date="2022-07" db="EMBL/GenBank/DDBJ databases">
        <title>Chromosome-level genome of Muraenolepis orangiensis.</title>
        <authorList>
            <person name="Kim J."/>
        </authorList>
    </citation>
    <scope>NUCLEOTIDE SEQUENCE</scope>
    <source>
        <strain evidence="3">KU_S4_2022</strain>
        <tissue evidence="3">Muscle</tissue>
    </source>
</reference>
<dbReference type="PANTHER" id="PTHR16275">
    <property type="entry name" value="COILED-COIL DOMAIN-CONTAINING PROTEIN 40"/>
    <property type="match status" value="1"/>
</dbReference>
<accession>A0A9Q0F0K4</accession>
<name>A0A9Q0F0K4_9TELE</name>
<comment type="caution">
    <text evidence="3">The sequence shown here is derived from an EMBL/GenBank/DDBJ whole genome shotgun (WGS) entry which is preliminary data.</text>
</comment>
<dbReference type="GO" id="GO:0001947">
    <property type="term" value="P:heart looping"/>
    <property type="evidence" value="ECO:0007669"/>
    <property type="project" value="TreeGrafter"/>
</dbReference>
<dbReference type="OrthoDB" id="188741at2759"/>
<gene>
    <name evidence="3" type="ORF">NHX12_018198</name>
</gene>
<feature type="region of interest" description="Disordered" evidence="2">
    <location>
        <begin position="269"/>
        <end position="289"/>
    </location>
</feature>
<dbReference type="GO" id="GO:0005929">
    <property type="term" value="C:cilium"/>
    <property type="evidence" value="ECO:0007669"/>
    <property type="project" value="TreeGrafter"/>
</dbReference>
<keyword evidence="4" id="KW-1185">Reference proteome</keyword>
<dbReference type="InterPro" id="IPR037386">
    <property type="entry name" value="CCDC40"/>
</dbReference>
<evidence type="ECO:0000313" key="3">
    <source>
        <dbReference type="EMBL" id="KAJ3614627.1"/>
    </source>
</evidence>
<feature type="compositionally biased region" description="Acidic residues" evidence="2">
    <location>
        <begin position="43"/>
        <end position="54"/>
    </location>
</feature>
<proteinExistence type="predicted"/>
<feature type="coiled-coil region" evidence="1">
    <location>
        <begin position="241"/>
        <end position="268"/>
    </location>
</feature>
<feature type="compositionally biased region" description="Acidic residues" evidence="2">
    <location>
        <begin position="1"/>
        <end position="10"/>
    </location>
</feature>
<dbReference type="Pfam" id="PF08647">
    <property type="entry name" value="BRE1"/>
    <property type="match status" value="1"/>
</dbReference>
<feature type="compositionally biased region" description="Acidic residues" evidence="2">
    <location>
        <begin position="61"/>
        <end position="77"/>
    </location>
</feature>
<dbReference type="GO" id="GO:0005737">
    <property type="term" value="C:cytoplasm"/>
    <property type="evidence" value="ECO:0007669"/>
    <property type="project" value="TreeGrafter"/>
</dbReference>
<dbReference type="AlphaFoldDB" id="A0A9Q0F0K4"/>
<dbReference type="GO" id="GO:0060287">
    <property type="term" value="P:epithelial cilium movement involved in determination of left/right asymmetry"/>
    <property type="evidence" value="ECO:0007669"/>
    <property type="project" value="TreeGrafter"/>
</dbReference>